<sequence>MLSPLSFGGLYRPARGRADEAVIQSGIDLGGLGLASLPAQPSEEEWQRVGKEIRSAFKDIGFVYLSNHGIPQGVIDEVFDVAGETSKGYTAPNQERLTEAKGVQELRESFDIHTPDGAFPDQELATLRPAARTLFEKCSVLTFRILTAMAIALGLERSYFVKRHEGLAGTKNSSCMRLLYYPALPDGEGADEGEVTRCGAHTDYGTVTLLFQDAAGGLEVKERGGAWVSALPIPGTILVNAGDILQFWTGDVFRATEHRVLLTESRSKARQSVVFFVHPDGDVVIEPLDGSGRYMPVEAKQHAIKRFSETYNL</sequence>
<dbReference type="GO" id="GO:0046872">
    <property type="term" value="F:metal ion binding"/>
    <property type="evidence" value="ECO:0007669"/>
    <property type="project" value="UniProtKB-KW"/>
</dbReference>
<comment type="caution">
    <text evidence="3">The sequence shown here is derived from an EMBL/GenBank/DDBJ whole genome shotgun (WGS) entry which is preliminary data.</text>
</comment>
<name>A0AAW0UCL5_SCYPA</name>
<accession>A0AAW0UCL5</accession>
<evidence type="ECO:0000313" key="4">
    <source>
        <dbReference type="Proteomes" id="UP001487740"/>
    </source>
</evidence>
<evidence type="ECO:0000313" key="3">
    <source>
        <dbReference type="EMBL" id="KAK8397445.1"/>
    </source>
</evidence>
<dbReference type="PROSITE" id="PS51471">
    <property type="entry name" value="FE2OG_OXY"/>
    <property type="match status" value="1"/>
</dbReference>
<evidence type="ECO:0000256" key="1">
    <source>
        <dbReference type="RuleBase" id="RU003682"/>
    </source>
</evidence>
<keyword evidence="4" id="KW-1185">Reference proteome</keyword>
<gene>
    <name evidence="3" type="ORF">O3P69_004888</name>
</gene>
<dbReference type="Gene3D" id="2.60.120.330">
    <property type="entry name" value="B-lactam Antibiotic, Isopenicillin N Synthase, Chain"/>
    <property type="match status" value="1"/>
</dbReference>
<dbReference type="Pfam" id="PF14226">
    <property type="entry name" value="DIOX_N"/>
    <property type="match status" value="1"/>
</dbReference>
<dbReference type="Pfam" id="PF03171">
    <property type="entry name" value="2OG-FeII_Oxy"/>
    <property type="match status" value="1"/>
</dbReference>
<protein>
    <recommendedName>
        <fullName evidence="2">Fe2OG dioxygenase domain-containing protein</fullName>
    </recommendedName>
</protein>
<dbReference type="PANTHER" id="PTHR47990">
    <property type="entry name" value="2-OXOGLUTARATE (2OG) AND FE(II)-DEPENDENT OXYGENASE SUPERFAMILY PROTEIN-RELATED"/>
    <property type="match status" value="1"/>
</dbReference>
<dbReference type="EMBL" id="JARAKH010000014">
    <property type="protein sequence ID" value="KAK8397445.1"/>
    <property type="molecule type" value="Genomic_DNA"/>
</dbReference>
<dbReference type="InterPro" id="IPR044861">
    <property type="entry name" value="IPNS-like_FE2OG_OXY"/>
</dbReference>
<dbReference type="Proteomes" id="UP001487740">
    <property type="component" value="Unassembled WGS sequence"/>
</dbReference>
<reference evidence="3 4" key="1">
    <citation type="submission" date="2023-03" db="EMBL/GenBank/DDBJ databases">
        <title>High-quality genome of Scylla paramamosain provides insights in environmental adaptation.</title>
        <authorList>
            <person name="Zhang L."/>
        </authorList>
    </citation>
    <scope>NUCLEOTIDE SEQUENCE [LARGE SCALE GENOMIC DNA]</scope>
    <source>
        <strain evidence="3">LZ_2023a</strain>
        <tissue evidence="3">Muscle</tissue>
    </source>
</reference>
<keyword evidence="1" id="KW-0479">Metal-binding</keyword>
<evidence type="ECO:0000259" key="2">
    <source>
        <dbReference type="PROSITE" id="PS51471"/>
    </source>
</evidence>
<dbReference type="InterPro" id="IPR027443">
    <property type="entry name" value="IPNS-like_sf"/>
</dbReference>
<organism evidence="3 4">
    <name type="scientific">Scylla paramamosain</name>
    <name type="common">Mud crab</name>
    <dbReference type="NCBI Taxonomy" id="85552"/>
    <lineage>
        <taxon>Eukaryota</taxon>
        <taxon>Metazoa</taxon>
        <taxon>Ecdysozoa</taxon>
        <taxon>Arthropoda</taxon>
        <taxon>Crustacea</taxon>
        <taxon>Multicrustacea</taxon>
        <taxon>Malacostraca</taxon>
        <taxon>Eumalacostraca</taxon>
        <taxon>Eucarida</taxon>
        <taxon>Decapoda</taxon>
        <taxon>Pleocyemata</taxon>
        <taxon>Brachyura</taxon>
        <taxon>Eubrachyura</taxon>
        <taxon>Portunoidea</taxon>
        <taxon>Portunidae</taxon>
        <taxon>Portuninae</taxon>
        <taxon>Scylla</taxon>
    </lineage>
</organism>
<dbReference type="GO" id="GO:0016491">
    <property type="term" value="F:oxidoreductase activity"/>
    <property type="evidence" value="ECO:0007669"/>
    <property type="project" value="UniProtKB-KW"/>
</dbReference>
<keyword evidence="1" id="KW-0560">Oxidoreductase</keyword>
<dbReference type="InterPro" id="IPR005123">
    <property type="entry name" value="Oxoglu/Fe-dep_dioxygenase_dom"/>
</dbReference>
<feature type="domain" description="Fe2OG dioxygenase" evidence="2">
    <location>
        <begin position="171"/>
        <end position="279"/>
    </location>
</feature>
<dbReference type="InterPro" id="IPR050231">
    <property type="entry name" value="Iron_ascorbate_oxido_reductase"/>
</dbReference>
<dbReference type="AlphaFoldDB" id="A0AAW0UCL5"/>
<keyword evidence="1" id="KW-0408">Iron</keyword>
<comment type="similarity">
    <text evidence="1">Belongs to the iron/ascorbate-dependent oxidoreductase family.</text>
</comment>
<dbReference type="SUPFAM" id="SSF51197">
    <property type="entry name" value="Clavaminate synthase-like"/>
    <property type="match status" value="1"/>
</dbReference>
<dbReference type="InterPro" id="IPR026992">
    <property type="entry name" value="DIOX_N"/>
</dbReference>
<dbReference type="FunFam" id="2.60.120.330:FF:000038">
    <property type="entry name" value="Si:dkey-10o6.2"/>
    <property type="match status" value="1"/>
</dbReference>
<proteinExistence type="inferred from homology"/>